<dbReference type="AlphaFoldDB" id="A0A316IUF7"/>
<reference evidence="2 4" key="1">
    <citation type="submission" date="2018-05" db="EMBL/GenBank/DDBJ databases">
        <title>Genomic Encyclopedia of Type Strains, Phase IV (KMG-IV): sequencing the most valuable type-strain genomes for metagenomic binning, comparative biology and taxonomic classification.</title>
        <authorList>
            <person name="Goeker M."/>
        </authorList>
    </citation>
    <scope>NUCLEOTIDE SEQUENCE [LARGE SCALE GENOMIC DNA]</scope>
    <source>
        <strain evidence="3 5">DSM 45479</strain>
        <strain evidence="2 4">DSM 45480</strain>
    </source>
</reference>
<dbReference type="EMBL" id="QLTT01000002">
    <property type="protein sequence ID" value="RAS67960.1"/>
    <property type="molecule type" value="Genomic_DNA"/>
</dbReference>
<dbReference type="EMBL" id="QGHB01000001">
    <property type="protein sequence ID" value="PWK90815.1"/>
    <property type="molecule type" value="Genomic_DNA"/>
</dbReference>
<comment type="caution">
    <text evidence="2">The sequence shown here is derived from an EMBL/GenBank/DDBJ whole genome shotgun (WGS) entry which is preliminary data.</text>
</comment>
<name>A0A316IUF7_9PSEU</name>
<organism evidence="2 4">
    <name type="scientific">Lentzea atacamensis</name>
    <dbReference type="NCBI Taxonomy" id="531938"/>
    <lineage>
        <taxon>Bacteria</taxon>
        <taxon>Bacillati</taxon>
        <taxon>Actinomycetota</taxon>
        <taxon>Actinomycetes</taxon>
        <taxon>Pseudonocardiales</taxon>
        <taxon>Pseudonocardiaceae</taxon>
        <taxon>Lentzea</taxon>
    </lineage>
</organism>
<dbReference type="Proteomes" id="UP000248714">
    <property type="component" value="Unassembled WGS sequence"/>
</dbReference>
<feature type="region of interest" description="Disordered" evidence="1">
    <location>
        <begin position="26"/>
        <end position="47"/>
    </location>
</feature>
<keyword evidence="5" id="KW-1185">Reference proteome</keyword>
<evidence type="ECO:0000313" key="4">
    <source>
        <dbReference type="Proteomes" id="UP000246005"/>
    </source>
</evidence>
<evidence type="ECO:0000313" key="3">
    <source>
        <dbReference type="EMBL" id="RAS67960.1"/>
    </source>
</evidence>
<dbReference type="Proteomes" id="UP000246005">
    <property type="component" value="Unassembled WGS sequence"/>
</dbReference>
<evidence type="ECO:0000256" key="1">
    <source>
        <dbReference type="SAM" id="MobiDB-lite"/>
    </source>
</evidence>
<sequence>MPVTAPDEERLDDTQHLIDEAKQIARELREEVPDTEAEPPEEGSPAN</sequence>
<evidence type="ECO:0000313" key="2">
    <source>
        <dbReference type="EMBL" id="PWK90815.1"/>
    </source>
</evidence>
<proteinExistence type="predicted"/>
<gene>
    <name evidence="3" type="ORF">C8D87_10219</name>
    <name evidence="2" type="ORF">C8D88_101837</name>
</gene>
<evidence type="ECO:0000313" key="5">
    <source>
        <dbReference type="Proteomes" id="UP000248714"/>
    </source>
</evidence>
<accession>A0A316IUF7</accession>
<protein>
    <submittedName>
        <fullName evidence="2">Uncharacterized protein</fullName>
    </submittedName>
</protein>